<reference evidence="2 3" key="1">
    <citation type="submission" date="2020-03" db="EMBL/GenBank/DDBJ databases">
        <title>Genomic Encyclopedia of Type Strains, Phase IV (KMG-IV): sequencing the most valuable type-strain genomes for metagenomic binning, comparative biology and taxonomic classification.</title>
        <authorList>
            <person name="Goeker M."/>
        </authorList>
    </citation>
    <scope>NUCLEOTIDE SEQUENCE [LARGE SCALE GENOMIC DNA]</scope>
    <source>
        <strain evidence="2 3">DSM 27651</strain>
    </source>
</reference>
<evidence type="ECO:0000313" key="3">
    <source>
        <dbReference type="Proteomes" id="UP000734218"/>
    </source>
</evidence>
<name>A0ABX0XPD9_9SPHN</name>
<keyword evidence="3" id="KW-1185">Reference proteome</keyword>
<proteinExistence type="predicted"/>
<comment type="caution">
    <text evidence="2">The sequence shown here is derived from an EMBL/GenBank/DDBJ whole genome shotgun (WGS) entry which is preliminary data.</text>
</comment>
<gene>
    <name evidence="2" type="ORF">GGR88_002592</name>
</gene>
<sequence length="145" mass="16113">MSDVMALLKDRLAKAEAKLTRAIKALESAKKELADLQAAERVMAEITGESAEDKGVPTSISDRDKDMAKLLETGSDAAISPIDLYPRYLEATGDTINLDAFRTALWRLQKKVIQGEERTWIVRSDNGKYWREPASPADDFDELLG</sequence>
<dbReference type="Proteomes" id="UP000734218">
    <property type="component" value="Unassembled WGS sequence"/>
</dbReference>
<accession>A0ABX0XPD9</accession>
<feature type="coiled-coil region" evidence="1">
    <location>
        <begin position="5"/>
        <end position="39"/>
    </location>
</feature>
<keyword evidence="1" id="KW-0175">Coiled coil</keyword>
<organism evidence="2 3">
    <name type="scientific">Sphingomonas jejuensis</name>
    <dbReference type="NCBI Taxonomy" id="904715"/>
    <lineage>
        <taxon>Bacteria</taxon>
        <taxon>Pseudomonadati</taxon>
        <taxon>Pseudomonadota</taxon>
        <taxon>Alphaproteobacteria</taxon>
        <taxon>Sphingomonadales</taxon>
        <taxon>Sphingomonadaceae</taxon>
        <taxon>Sphingomonas</taxon>
    </lineage>
</organism>
<dbReference type="EMBL" id="JAATJE010000002">
    <property type="protein sequence ID" value="NJC35078.1"/>
    <property type="molecule type" value="Genomic_DNA"/>
</dbReference>
<evidence type="ECO:0000313" key="2">
    <source>
        <dbReference type="EMBL" id="NJC35078.1"/>
    </source>
</evidence>
<evidence type="ECO:0000256" key="1">
    <source>
        <dbReference type="SAM" id="Coils"/>
    </source>
</evidence>
<dbReference type="RefSeq" id="WP_167955632.1">
    <property type="nucleotide sequence ID" value="NZ_JAATJE010000002.1"/>
</dbReference>
<protein>
    <submittedName>
        <fullName evidence="2">Uncharacterized protein</fullName>
    </submittedName>
</protein>